<keyword evidence="3" id="KW-1185">Reference proteome</keyword>
<evidence type="ECO:0000259" key="1">
    <source>
        <dbReference type="PROSITE" id="PS50181"/>
    </source>
</evidence>
<gene>
    <name evidence="2" type="ORF">CBYS24578_00015116</name>
</gene>
<dbReference type="InterPro" id="IPR001810">
    <property type="entry name" value="F-box_dom"/>
</dbReference>
<name>A0A9N9UPL2_9HYPO</name>
<comment type="caution">
    <text evidence="2">The sequence shown here is derived from an EMBL/GenBank/DDBJ whole genome shotgun (WGS) entry which is preliminary data.</text>
</comment>
<dbReference type="AlphaFoldDB" id="A0A9N9UPL2"/>
<organism evidence="2 3">
    <name type="scientific">Clonostachys byssicola</name>
    <dbReference type="NCBI Taxonomy" id="160290"/>
    <lineage>
        <taxon>Eukaryota</taxon>
        <taxon>Fungi</taxon>
        <taxon>Dikarya</taxon>
        <taxon>Ascomycota</taxon>
        <taxon>Pezizomycotina</taxon>
        <taxon>Sordariomycetes</taxon>
        <taxon>Hypocreomycetidae</taxon>
        <taxon>Hypocreales</taxon>
        <taxon>Bionectriaceae</taxon>
        <taxon>Clonostachys</taxon>
    </lineage>
</organism>
<dbReference type="PROSITE" id="PS50181">
    <property type="entry name" value="FBOX"/>
    <property type="match status" value="1"/>
</dbReference>
<reference evidence="2" key="1">
    <citation type="submission" date="2021-10" db="EMBL/GenBank/DDBJ databases">
        <authorList>
            <person name="Piombo E."/>
        </authorList>
    </citation>
    <scope>NUCLEOTIDE SEQUENCE</scope>
</reference>
<accession>A0A9N9UPL2</accession>
<evidence type="ECO:0000313" key="3">
    <source>
        <dbReference type="Proteomes" id="UP000754883"/>
    </source>
</evidence>
<dbReference type="Proteomes" id="UP000754883">
    <property type="component" value="Unassembled WGS sequence"/>
</dbReference>
<dbReference type="EMBL" id="CABFNO020001481">
    <property type="protein sequence ID" value="CAG9992196.1"/>
    <property type="molecule type" value="Genomic_DNA"/>
</dbReference>
<dbReference type="SUPFAM" id="SSF52047">
    <property type="entry name" value="RNI-like"/>
    <property type="match status" value="1"/>
</dbReference>
<feature type="domain" description="F-box" evidence="1">
    <location>
        <begin position="388"/>
        <end position="439"/>
    </location>
</feature>
<dbReference type="OrthoDB" id="5146104at2759"/>
<proteinExistence type="predicted"/>
<protein>
    <recommendedName>
        <fullName evidence="1">F-box domain-containing protein</fullName>
    </recommendedName>
</protein>
<evidence type="ECO:0000313" key="2">
    <source>
        <dbReference type="EMBL" id="CAG9992196.1"/>
    </source>
</evidence>
<sequence length="807" mass="92789">MAINDLKPFILGLSNEVLTEILECFARSGQPTKPILFVCRHFYQLGIPIHYKCLRLSSHCLSGLRPRRLQRTLKKHPGLGRRCREPYIHSDIREGSEDDYSRNNFSFVKNNASRLPNVHFLEMNGGFEIDGESYSAENQKTWKLFRFCLAKMTSLRTVSLRQCKKPEFGERVLGELDDWPSCVTELELELNYGSPEAAARLLDSCPETLRSLRLDNFNHEGKNMDMPMLESILKRRKDTLVKLSIGSLSSQDQGKLLDFSAYTVLEELQLDIKEILAYLSAESSEQDYNLLLPPKLSTLGTRISPIGNDNRIQFNDYYIHFDDQVGRWLQGFAKAAIRQKVPLREIVIDIPGGFFPKRYGQSIYVVDDCLIAGPLDLFWNALDALEKKLFILDLPNNILQEILELVDTYSYKYRFKPILFVCRRFYQLGIPLQYKYLRIDYRIEERPDRSGFYSKGLGRTLQGNLGLGQHCRELSLHIKDEEDIDSERNTEHFPIAQRIISTLPNVHSLKLSGGFSSPQKGADWNILRSCVASMPSLQTVTLELSLHSVRIKSVRNKTTGPDGLDVRTVMEALGGTSVRRLVLQGVALSNSPVIQWTSKSLICVKNFEPTCITELELDNYSEWPKVTRCLLDWPEALTSLVFARRTYDDRQYMDLPKLGKMLTKHKDSLVKLSVGRLSEHGRGRLFDISGFTRLEELELDMWQMVAHWPTQLTEKDYSFLLPPKLRLLRMRFYGDYNYLHGQAGDWLLGFAMAAVRKNIPLQEIIIDTPGSPPSWWEGYYEFWDTIHLLRGVLGCFDIKLTLDDGYS</sequence>